<dbReference type="Gene3D" id="2.40.50.100">
    <property type="match status" value="1"/>
</dbReference>
<organism evidence="3">
    <name type="scientific">marine metagenome</name>
    <dbReference type="NCBI Taxonomy" id="408172"/>
    <lineage>
        <taxon>unclassified sequences</taxon>
        <taxon>metagenomes</taxon>
        <taxon>ecological metagenomes</taxon>
    </lineage>
</organism>
<dbReference type="CDD" id="cd06849">
    <property type="entry name" value="lipoyl_domain"/>
    <property type="match status" value="1"/>
</dbReference>
<name>A0A382NE85_9ZZZZ</name>
<dbReference type="InterPro" id="IPR011053">
    <property type="entry name" value="Single_hybrid_motif"/>
</dbReference>
<evidence type="ECO:0000313" key="3">
    <source>
        <dbReference type="EMBL" id="SVC58645.1"/>
    </source>
</evidence>
<dbReference type="Pfam" id="PF00364">
    <property type="entry name" value="Biotin_lipoyl"/>
    <property type="match status" value="1"/>
</dbReference>
<reference evidence="3" key="1">
    <citation type="submission" date="2018-05" db="EMBL/GenBank/DDBJ databases">
        <authorList>
            <person name="Lanie J.A."/>
            <person name="Ng W.-L."/>
            <person name="Kazmierczak K.M."/>
            <person name="Andrzejewski T.M."/>
            <person name="Davidsen T.M."/>
            <person name="Wayne K.J."/>
            <person name="Tettelin H."/>
            <person name="Glass J.I."/>
            <person name="Rusch D."/>
            <person name="Podicherti R."/>
            <person name="Tsui H.-C.T."/>
            <person name="Winkler M.E."/>
        </authorList>
    </citation>
    <scope>NUCLEOTIDE SEQUENCE</scope>
</reference>
<proteinExistence type="predicted"/>
<evidence type="ECO:0000256" key="1">
    <source>
        <dbReference type="ARBA" id="ARBA00022823"/>
    </source>
</evidence>
<dbReference type="PROSITE" id="PS50968">
    <property type="entry name" value="BIOTINYL_LIPOYL"/>
    <property type="match status" value="1"/>
</dbReference>
<dbReference type="EMBL" id="UINC01099397">
    <property type="protein sequence ID" value="SVC58645.1"/>
    <property type="molecule type" value="Genomic_DNA"/>
</dbReference>
<dbReference type="InterPro" id="IPR003016">
    <property type="entry name" value="2-oxoA_DH_lipoyl-BS"/>
</dbReference>
<keyword evidence="1" id="KW-0450">Lipoyl</keyword>
<feature type="non-terminal residue" evidence="3">
    <location>
        <position position="53"/>
    </location>
</feature>
<dbReference type="AlphaFoldDB" id="A0A382NE85"/>
<evidence type="ECO:0000259" key="2">
    <source>
        <dbReference type="PROSITE" id="PS50968"/>
    </source>
</evidence>
<sequence length="53" mass="5807">MPKMGESIVEGTIIEWRKQVGDSVEKDELFLAIGTDKVDSEIPSTDSGIIVEI</sequence>
<feature type="domain" description="Lipoyl-binding" evidence="2">
    <location>
        <begin position="1"/>
        <end position="53"/>
    </location>
</feature>
<protein>
    <recommendedName>
        <fullName evidence="2">Lipoyl-binding domain-containing protein</fullName>
    </recommendedName>
</protein>
<dbReference type="PROSITE" id="PS00189">
    <property type="entry name" value="LIPOYL"/>
    <property type="match status" value="1"/>
</dbReference>
<dbReference type="InterPro" id="IPR000089">
    <property type="entry name" value="Biotin_lipoyl"/>
</dbReference>
<gene>
    <name evidence="3" type="ORF">METZ01_LOCUS311499</name>
</gene>
<accession>A0A382NE85</accession>
<dbReference type="SUPFAM" id="SSF51230">
    <property type="entry name" value="Single hybrid motif"/>
    <property type="match status" value="1"/>
</dbReference>